<keyword evidence="2" id="KW-1185">Reference proteome</keyword>
<protein>
    <submittedName>
        <fullName evidence="1">Uncharacterized protein</fullName>
    </submittedName>
</protein>
<accession>A0ABS4HBH4</accession>
<sequence>MKEKEQSDRLLRKITSVELSQAWSAYIDASRTNPMATKMRLHPFSDKLMVNVT</sequence>
<name>A0ABS4HBH4_9BACI</name>
<evidence type="ECO:0000313" key="2">
    <source>
        <dbReference type="Proteomes" id="UP001519328"/>
    </source>
</evidence>
<proteinExistence type="predicted"/>
<evidence type="ECO:0000313" key="1">
    <source>
        <dbReference type="EMBL" id="MBP1948266.1"/>
    </source>
</evidence>
<dbReference type="EMBL" id="JAGGKK010000004">
    <property type="protein sequence ID" value="MBP1948266.1"/>
    <property type="molecule type" value="Genomic_DNA"/>
</dbReference>
<comment type="caution">
    <text evidence="1">The sequence shown here is derived from an EMBL/GenBank/DDBJ whole genome shotgun (WGS) entry which is preliminary data.</text>
</comment>
<dbReference type="Proteomes" id="UP001519328">
    <property type="component" value="Unassembled WGS sequence"/>
</dbReference>
<organism evidence="1 2">
    <name type="scientific">Virgibacillus litoralis</name>
    <dbReference type="NCBI Taxonomy" id="578221"/>
    <lineage>
        <taxon>Bacteria</taxon>
        <taxon>Bacillati</taxon>
        <taxon>Bacillota</taxon>
        <taxon>Bacilli</taxon>
        <taxon>Bacillales</taxon>
        <taxon>Bacillaceae</taxon>
        <taxon>Virgibacillus</taxon>
    </lineage>
</organism>
<reference evidence="1 2" key="1">
    <citation type="submission" date="2021-03" db="EMBL/GenBank/DDBJ databases">
        <title>Genomic Encyclopedia of Type Strains, Phase IV (KMG-IV): sequencing the most valuable type-strain genomes for metagenomic binning, comparative biology and taxonomic classification.</title>
        <authorList>
            <person name="Goeker M."/>
        </authorList>
    </citation>
    <scope>NUCLEOTIDE SEQUENCE [LARGE SCALE GENOMIC DNA]</scope>
    <source>
        <strain evidence="1 2">DSM 21085</strain>
    </source>
</reference>
<gene>
    <name evidence="1" type="ORF">J2Z82_001197</name>
</gene>